<dbReference type="SUPFAM" id="SSF46785">
    <property type="entry name" value="Winged helix' DNA-binding domain"/>
    <property type="match status" value="1"/>
</dbReference>
<accession>A0ABS4HS58</accession>
<dbReference type="InterPro" id="IPR036388">
    <property type="entry name" value="WH-like_DNA-bd_sf"/>
</dbReference>
<gene>
    <name evidence="6" type="ORF">J2Z65_000549</name>
</gene>
<evidence type="ECO:0000313" key="7">
    <source>
        <dbReference type="Proteomes" id="UP001519344"/>
    </source>
</evidence>
<keyword evidence="3 6" id="KW-0238">DNA-binding</keyword>
<dbReference type="PANTHER" id="PTHR30126:SF40">
    <property type="entry name" value="HTH-TYPE TRANSCRIPTIONAL REGULATOR GLTR"/>
    <property type="match status" value="1"/>
</dbReference>
<dbReference type="Pfam" id="PF00126">
    <property type="entry name" value="HTH_1"/>
    <property type="match status" value="1"/>
</dbReference>
<dbReference type="InterPro" id="IPR005119">
    <property type="entry name" value="LysR_subst-bd"/>
</dbReference>
<evidence type="ECO:0000256" key="1">
    <source>
        <dbReference type="ARBA" id="ARBA00009437"/>
    </source>
</evidence>
<evidence type="ECO:0000259" key="5">
    <source>
        <dbReference type="PROSITE" id="PS50931"/>
    </source>
</evidence>
<keyword evidence="4" id="KW-0804">Transcription</keyword>
<dbReference type="Gene3D" id="3.40.190.10">
    <property type="entry name" value="Periplasmic binding protein-like II"/>
    <property type="match status" value="2"/>
</dbReference>
<keyword evidence="2" id="KW-0805">Transcription regulation</keyword>
<evidence type="ECO:0000256" key="2">
    <source>
        <dbReference type="ARBA" id="ARBA00023015"/>
    </source>
</evidence>
<dbReference type="Pfam" id="PF03466">
    <property type="entry name" value="LysR_substrate"/>
    <property type="match status" value="1"/>
</dbReference>
<name>A0ABS4HS58_9BACL</name>
<dbReference type="GO" id="GO:0003677">
    <property type="term" value="F:DNA binding"/>
    <property type="evidence" value="ECO:0007669"/>
    <property type="project" value="UniProtKB-KW"/>
</dbReference>
<proteinExistence type="inferred from homology"/>
<dbReference type="PRINTS" id="PR00039">
    <property type="entry name" value="HTHLYSR"/>
</dbReference>
<dbReference type="PANTHER" id="PTHR30126">
    <property type="entry name" value="HTH-TYPE TRANSCRIPTIONAL REGULATOR"/>
    <property type="match status" value="1"/>
</dbReference>
<dbReference type="InterPro" id="IPR000847">
    <property type="entry name" value="LysR_HTH_N"/>
</dbReference>
<comment type="similarity">
    <text evidence="1">Belongs to the LysR transcriptional regulatory family.</text>
</comment>
<dbReference type="EMBL" id="JAGGKV010000001">
    <property type="protein sequence ID" value="MBP1961355.1"/>
    <property type="molecule type" value="Genomic_DNA"/>
</dbReference>
<dbReference type="InterPro" id="IPR036390">
    <property type="entry name" value="WH_DNA-bd_sf"/>
</dbReference>
<comment type="caution">
    <text evidence="6">The sequence shown here is derived from an EMBL/GenBank/DDBJ whole genome shotgun (WGS) entry which is preliminary data.</text>
</comment>
<dbReference type="Proteomes" id="UP001519344">
    <property type="component" value="Unassembled WGS sequence"/>
</dbReference>
<protein>
    <submittedName>
        <fullName evidence="6">DNA-binding transcriptional LysR family regulator</fullName>
    </submittedName>
</protein>
<evidence type="ECO:0000313" key="6">
    <source>
        <dbReference type="EMBL" id="MBP1961355.1"/>
    </source>
</evidence>
<dbReference type="SUPFAM" id="SSF53850">
    <property type="entry name" value="Periplasmic binding protein-like II"/>
    <property type="match status" value="1"/>
</dbReference>
<dbReference type="PROSITE" id="PS50931">
    <property type="entry name" value="HTH_LYSR"/>
    <property type="match status" value="1"/>
</dbReference>
<dbReference type="CDD" id="cd05466">
    <property type="entry name" value="PBP2_LTTR_substrate"/>
    <property type="match status" value="1"/>
</dbReference>
<dbReference type="RefSeq" id="WP_209855717.1">
    <property type="nucleotide sequence ID" value="NZ_JAGGKV010000001.1"/>
</dbReference>
<feature type="domain" description="HTH lysR-type" evidence="5">
    <location>
        <begin position="1"/>
        <end position="58"/>
    </location>
</feature>
<organism evidence="6 7">
    <name type="scientific">Paenibacillus aceris</name>
    <dbReference type="NCBI Taxonomy" id="869555"/>
    <lineage>
        <taxon>Bacteria</taxon>
        <taxon>Bacillati</taxon>
        <taxon>Bacillota</taxon>
        <taxon>Bacilli</taxon>
        <taxon>Bacillales</taxon>
        <taxon>Paenibacillaceae</taxon>
        <taxon>Paenibacillus</taxon>
    </lineage>
</organism>
<reference evidence="6 7" key="1">
    <citation type="submission" date="2021-03" db="EMBL/GenBank/DDBJ databases">
        <title>Genomic Encyclopedia of Type Strains, Phase IV (KMG-IV): sequencing the most valuable type-strain genomes for metagenomic binning, comparative biology and taxonomic classification.</title>
        <authorList>
            <person name="Goeker M."/>
        </authorList>
    </citation>
    <scope>NUCLEOTIDE SEQUENCE [LARGE SCALE GENOMIC DNA]</scope>
    <source>
        <strain evidence="6 7">DSM 24950</strain>
    </source>
</reference>
<dbReference type="Gene3D" id="1.10.10.10">
    <property type="entry name" value="Winged helix-like DNA-binding domain superfamily/Winged helix DNA-binding domain"/>
    <property type="match status" value="1"/>
</dbReference>
<evidence type="ECO:0000256" key="4">
    <source>
        <dbReference type="ARBA" id="ARBA00023163"/>
    </source>
</evidence>
<evidence type="ECO:0000256" key="3">
    <source>
        <dbReference type="ARBA" id="ARBA00023125"/>
    </source>
</evidence>
<sequence>MDLTYFRTFREVARRKSFTKAAEELGYAQSSITMQIQKLEREYGVPLFERYGRQLRLTAPGESLLKLATQMLDLYDQSKEMIASQLTGTLTIGTINSLAAYYLPPFLQALKQLYPGLNIQLFPDSEASLMNKVREGDYDLGLLLDRFPADPHLTCTKIKEEPLVLVAPLAHPLTQLNHIKLTDFQQTEFIVTEESCIYRGMFEKLLKDHAIPLQIGFELGNLEAIKQCVMSGLGIALLPRIAVQSELEQHKLVALPFSHVDLSLNIQLILHPKKWISQPLQSFITLLTKESEHL</sequence>
<keyword evidence="7" id="KW-1185">Reference proteome</keyword>